<gene>
    <name evidence="8" type="ORF">dsat_0973</name>
</gene>
<dbReference type="Proteomes" id="UP000014975">
    <property type="component" value="Unassembled WGS sequence"/>
</dbReference>
<dbReference type="AlphaFoldDB" id="S7UBW8"/>
<dbReference type="eggNOG" id="COG1561">
    <property type="taxonomic scope" value="Bacteria"/>
</dbReference>
<dbReference type="STRING" id="1121439.dsat_0973"/>
<evidence type="ECO:0008006" key="10">
    <source>
        <dbReference type="Google" id="ProtNLM"/>
    </source>
</evidence>
<keyword evidence="4" id="KW-0378">Hydrolase</keyword>
<keyword evidence="9" id="KW-1185">Reference proteome</keyword>
<evidence type="ECO:0000259" key="7">
    <source>
        <dbReference type="Pfam" id="PF08340"/>
    </source>
</evidence>
<dbReference type="PANTHER" id="PTHR30636">
    <property type="entry name" value="UPF0701 PROTEIN YICC"/>
    <property type="match status" value="1"/>
</dbReference>
<evidence type="ECO:0000256" key="3">
    <source>
        <dbReference type="ARBA" id="ARBA00022759"/>
    </source>
</evidence>
<dbReference type="InterPro" id="IPR005229">
    <property type="entry name" value="YicC/YloC-like"/>
</dbReference>
<evidence type="ECO:0000256" key="2">
    <source>
        <dbReference type="ARBA" id="ARBA00022722"/>
    </source>
</evidence>
<reference evidence="8 9" key="1">
    <citation type="journal article" date="2013" name="Genome Announc.">
        <title>Draft genome sequences for three mercury-methylating, sulfate-reducing bacteria.</title>
        <authorList>
            <person name="Brown S.D."/>
            <person name="Hurt R.A.Jr."/>
            <person name="Gilmour C.C."/>
            <person name="Elias D.A."/>
        </authorList>
    </citation>
    <scope>NUCLEOTIDE SEQUENCE [LARGE SCALE GENOMIC DNA]</scope>
    <source>
        <strain evidence="8 9">DSM 16529</strain>
    </source>
</reference>
<evidence type="ECO:0000313" key="9">
    <source>
        <dbReference type="Proteomes" id="UP000014975"/>
    </source>
</evidence>
<organism evidence="8 9">
    <name type="scientific">Alkalidesulfovibrio alkalitolerans DSM 16529</name>
    <dbReference type="NCBI Taxonomy" id="1121439"/>
    <lineage>
        <taxon>Bacteria</taxon>
        <taxon>Pseudomonadati</taxon>
        <taxon>Thermodesulfobacteriota</taxon>
        <taxon>Desulfovibrionia</taxon>
        <taxon>Desulfovibrionales</taxon>
        <taxon>Desulfovibrionaceae</taxon>
        <taxon>Alkalidesulfovibrio</taxon>
    </lineage>
</organism>
<evidence type="ECO:0000256" key="5">
    <source>
        <dbReference type="ARBA" id="ARBA00035648"/>
    </source>
</evidence>
<dbReference type="Pfam" id="PF03755">
    <property type="entry name" value="YicC-like_N"/>
    <property type="match status" value="1"/>
</dbReference>
<name>S7UBW8_9BACT</name>
<comment type="cofactor">
    <cofactor evidence="1">
        <name>a divalent metal cation</name>
        <dbReference type="ChEBI" id="CHEBI:60240"/>
    </cofactor>
</comment>
<dbReference type="InterPro" id="IPR013551">
    <property type="entry name" value="YicC-like_C"/>
</dbReference>
<feature type="domain" description="Endoribonuclease YicC-like C-terminal" evidence="7">
    <location>
        <begin position="174"/>
        <end position="293"/>
    </location>
</feature>
<dbReference type="NCBIfam" id="TIGR00255">
    <property type="entry name" value="YicC/YloC family endoribonuclease"/>
    <property type="match status" value="1"/>
</dbReference>
<evidence type="ECO:0000313" key="8">
    <source>
        <dbReference type="EMBL" id="EPR31384.1"/>
    </source>
</evidence>
<comment type="caution">
    <text evidence="8">The sequence shown here is derived from an EMBL/GenBank/DDBJ whole genome shotgun (WGS) entry which is preliminary data.</text>
</comment>
<sequence length="293" mass="32752">MTLSMTGFGRAEVSTDSWTVTFEVKSVNSRYLDMKWRTPYALRGLEGEWERIVRAKASRGRLECTCHVRVSKAETLGVAFNEAQAAAMLDRLTEFARARSLPFTPDLNRLLAVQNLWQDELAEPDPALAADAAKALDAALDAWNRDREREGTALSKDLASRFATLGEIKDKIAARASALPAEKLAVLRERLATLLSGSGIELAEERLCQEAAVMADRLDVSEEMTRLDTHISRLSQVLEKDGEVGKRLDFLLQEAFREINTTGNKAQDPEISRLVVEFKAELEKCREQVQNIE</sequence>
<keyword evidence="2" id="KW-0540">Nuclease</keyword>
<dbReference type="OrthoDB" id="9771229at2"/>
<comment type="similarity">
    <text evidence="5">Belongs to the YicC/YloC family.</text>
</comment>
<dbReference type="Pfam" id="PF08340">
    <property type="entry name" value="YicC-like_C"/>
    <property type="match status" value="1"/>
</dbReference>
<proteinExistence type="inferred from homology"/>
<evidence type="ECO:0000259" key="6">
    <source>
        <dbReference type="Pfam" id="PF03755"/>
    </source>
</evidence>
<dbReference type="PATRIC" id="fig|1121439.3.peg.2344"/>
<feature type="domain" description="Endoribonuclease YicC-like N-terminal" evidence="6">
    <location>
        <begin position="4"/>
        <end position="155"/>
    </location>
</feature>
<dbReference type="EMBL" id="ATHI01000029">
    <property type="protein sequence ID" value="EPR31384.1"/>
    <property type="molecule type" value="Genomic_DNA"/>
</dbReference>
<dbReference type="RefSeq" id="WP_020887670.1">
    <property type="nucleotide sequence ID" value="NZ_ATHI01000029.1"/>
</dbReference>
<accession>S7UBW8</accession>
<evidence type="ECO:0000256" key="1">
    <source>
        <dbReference type="ARBA" id="ARBA00001968"/>
    </source>
</evidence>
<dbReference type="InterPro" id="IPR013527">
    <property type="entry name" value="YicC-like_N"/>
</dbReference>
<dbReference type="GO" id="GO:0004521">
    <property type="term" value="F:RNA endonuclease activity"/>
    <property type="evidence" value="ECO:0007669"/>
    <property type="project" value="InterPro"/>
</dbReference>
<dbReference type="GO" id="GO:0016787">
    <property type="term" value="F:hydrolase activity"/>
    <property type="evidence" value="ECO:0007669"/>
    <property type="project" value="UniProtKB-KW"/>
</dbReference>
<dbReference type="PANTHER" id="PTHR30636:SF3">
    <property type="entry name" value="UPF0701 PROTEIN YICC"/>
    <property type="match status" value="1"/>
</dbReference>
<evidence type="ECO:0000256" key="4">
    <source>
        <dbReference type="ARBA" id="ARBA00022801"/>
    </source>
</evidence>
<keyword evidence="3" id="KW-0255">Endonuclease</keyword>
<protein>
    <recommendedName>
        <fullName evidence="10">YicC-like domain-containing protein</fullName>
    </recommendedName>
</protein>